<dbReference type="EMBL" id="ML213608">
    <property type="protein sequence ID" value="TFK37495.1"/>
    <property type="molecule type" value="Genomic_DNA"/>
</dbReference>
<accession>A0A5C3LXR6</accession>
<evidence type="ECO:0000313" key="1">
    <source>
        <dbReference type="EMBL" id="TFK37495.1"/>
    </source>
</evidence>
<protein>
    <submittedName>
        <fullName evidence="1">Uncharacterized protein</fullName>
    </submittedName>
</protein>
<keyword evidence="2" id="KW-1185">Reference proteome</keyword>
<reference evidence="1 2" key="1">
    <citation type="journal article" date="2019" name="Nat. Ecol. Evol.">
        <title>Megaphylogeny resolves global patterns of mushroom evolution.</title>
        <authorList>
            <person name="Varga T."/>
            <person name="Krizsan K."/>
            <person name="Foldi C."/>
            <person name="Dima B."/>
            <person name="Sanchez-Garcia M."/>
            <person name="Sanchez-Ramirez S."/>
            <person name="Szollosi G.J."/>
            <person name="Szarkandi J.G."/>
            <person name="Papp V."/>
            <person name="Albert L."/>
            <person name="Andreopoulos W."/>
            <person name="Angelini C."/>
            <person name="Antonin V."/>
            <person name="Barry K.W."/>
            <person name="Bougher N.L."/>
            <person name="Buchanan P."/>
            <person name="Buyck B."/>
            <person name="Bense V."/>
            <person name="Catcheside P."/>
            <person name="Chovatia M."/>
            <person name="Cooper J."/>
            <person name="Damon W."/>
            <person name="Desjardin D."/>
            <person name="Finy P."/>
            <person name="Geml J."/>
            <person name="Haridas S."/>
            <person name="Hughes K."/>
            <person name="Justo A."/>
            <person name="Karasinski D."/>
            <person name="Kautmanova I."/>
            <person name="Kiss B."/>
            <person name="Kocsube S."/>
            <person name="Kotiranta H."/>
            <person name="LaButti K.M."/>
            <person name="Lechner B.E."/>
            <person name="Liimatainen K."/>
            <person name="Lipzen A."/>
            <person name="Lukacs Z."/>
            <person name="Mihaltcheva S."/>
            <person name="Morgado L.N."/>
            <person name="Niskanen T."/>
            <person name="Noordeloos M.E."/>
            <person name="Ohm R.A."/>
            <person name="Ortiz-Santana B."/>
            <person name="Ovrebo C."/>
            <person name="Racz N."/>
            <person name="Riley R."/>
            <person name="Savchenko A."/>
            <person name="Shiryaev A."/>
            <person name="Soop K."/>
            <person name="Spirin V."/>
            <person name="Szebenyi C."/>
            <person name="Tomsovsky M."/>
            <person name="Tulloss R.E."/>
            <person name="Uehling J."/>
            <person name="Grigoriev I.V."/>
            <person name="Vagvolgyi C."/>
            <person name="Papp T."/>
            <person name="Martin F.M."/>
            <person name="Miettinen O."/>
            <person name="Hibbett D.S."/>
            <person name="Nagy L.G."/>
        </authorList>
    </citation>
    <scope>NUCLEOTIDE SEQUENCE [LARGE SCALE GENOMIC DNA]</scope>
    <source>
        <strain evidence="1 2">CBS 166.37</strain>
    </source>
</reference>
<dbReference type="AlphaFoldDB" id="A0A5C3LXR6"/>
<gene>
    <name evidence="1" type="ORF">BDQ12DRAFT_161551</name>
</gene>
<proteinExistence type="predicted"/>
<name>A0A5C3LXR6_9AGAR</name>
<dbReference type="OrthoDB" id="2678679at2759"/>
<organism evidence="1 2">
    <name type="scientific">Crucibulum laeve</name>
    <dbReference type="NCBI Taxonomy" id="68775"/>
    <lineage>
        <taxon>Eukaryota</taxon>
        <taxon>Fungi</taxon>
        <taxon>Dikarya</taxon>
        <taxon>Basidiomycota</taxon>
        <taxon>Agaricomycotina</taxon>
        <taxon>Agaricomycetes</taxon>
        <taxon>Agaricomycetidae</taxon>
        <taxon>Agaricales</taxon>
        <taxon>Agaricineae</taxon>
        <taxon>Nidulariaceae</taxon>
        <taxon>Crucibulum</taxon>
    </lineage>
</organism>
<evidence type="ECO:0000313" key="2">
    <source>
        <dbReference type="Proteomes" id="UP000308652"/>
    </source>
</evidence>
<dbReference type="Proteomes" id="UP000308652">
    <property type="component" value="Unassembled WGS sequence"/>
</dbReference>
<sequence>MRDPQQRLPLSLPHDTYPASTDVKVASWQDGMRTLTYTLEGGEVVLKHVFTSNVPSVQTLMTDLLERLQVDVRLRRLCREKSLYFSYDAGIPGKGNASAVAWDDAPHCITGARDLLVNHAQWYCEKEKKDAPVNHLSILAWVVAGSQRGRELISAKNYPVLIMCLGCEVVISLTRKSFRRAKMPSLDDLIPLEDGDATGPLELNMDVDSLSVLTSPTVHKVEDVDMEATSSITGKAPTRKAQKGEPILVTLVHGDMLMVSGDNFEYSLQRSGTSILLVGTRKEQP</sequence>